<dbReference type="PROSITE" id="PS50887">
    <property type="entry name" value="GGDEF"/>
    <property type="match status" value="1"/>
</dbReference>
<dbReference type="PROSITE" id="PS50885">
    <property type="entry name" value="HAMP"/>
    <property type="match status" value="1"/>
</dbReference>
<dbReference type="InterPro" id="IPR003660">
    <property type="entry name" value="HAMP_dom"/>
</dbReference>
<comment type="catalytic activity">
    <reaction evidence="2">
        <text>2 GTP = 3',3'-c-di-GMP + 2 diphosphate</text>
        <dbReference type="Rhea" id="RHEA:24898"/>
        <dbReference type="ChEBI" id="CHEBI:33019"/>
        <dbReference type="ChEBI" id="CHEBI:37565"/>
        <dbReference type="ChEBI" id="CHEBI:58805"/>
        <dbReference type="EC" id="2.7.7.65"/>
    </reaction>
</comment>
<dbReference type="FunFam" id="3.30.70.270:FF:000001">
    <property type="entry name" value="Diguanylate cyclase domain protein"/>
    <property type="match status" value="1"/>
</dbReference>
<evidence type="ECO:0000313" key="6">
    <source>
        <dbReference type="EMBL" id="MXP25459.1"/>
    </source>
</evidence>
<evidence type="ECO:0000259" key="4">
    <source>
        <dbReference type="PROSITE" id="PS50885"/>
    </source>
</evidence>
<dbReference type="AlphaFoldDB" id="A0A845A810"/>
<dbReference type="Gene3D" id="6.10.340.10">
    <property type="match status" value="1"/>
</dbReference>
<protein>
    <recommendedName>
        <fullName evidence="1">diguanylate cyclase</fullName>
        <ecNumber evidence="1">2.7.7.65</ecNumber>
    </recommendedName>
</protein>
<keyword evidence="3" id="KW-0812">Transmembrane</keyword>
<dbReference type="GO" id="GO:0005886">
    <property type="term" value="C:plasma membrane"/>
    <property type="evidence" value="ECO:0007669"/>
    <property type="project" value="TreeGrafter"/>
</dbReference>
<dbReference type="SUPFAM" id="SSF158472">
    <property type="entry name" value="HAMP domain-like"/>
    <property type="match status" value="1"/>
</dbReference>
<keyword evidence="3" id="KW-1133">Transmembrane helix</keyword>
<keyword evidence="3" id="KW-0472">Membrane</keyword>
<reference evidence="6 7" key="1">
    <citation type="submission" date="2019-12" db="EMBL/GenBank/DDBJ databases">
        <title>Genomic-based taxomic classification of the family Erythrobacteraceae.</title>
        <authorList>
            <person name="Xu L."/>
        </authorList>
    </citation>
    <scope>NUCLEOTIDE SEQUENCE [LARGE SCALE GENOMIC DNA]</scope>
    <source>
        <strain evidence="6 7">DSM 18604</strain>
    </source>
</reference>
<dbReference type="GO" id="GO:0043709">
    <property type="term" value="P:cell adhesion involved in single-species biofilm formation"/>
    <property type="evidence" value="ECO:0007669"/>
    <property type="project" value="TreeGrafter"/>
</dbReference>
<dbReference type="CDD" id="cd01949">
    <property type="entry name" value="GGDEF"/>
    <property type="match status" value="1"/>
</dbReference>
<dbReference type="SMART" id="SM00304">
    <property type="entry name" value="HAMP"/>
    <property type="match status" value="1"/>
</dbReference>
<evidence type="ECO:0000256" key="2">
    <source>
        <dbReference type="ARBA" id="ARBA00034247"/>
    </source>
</evidence>
<name>A0A845A810_9SPHN</name>
<dbReference type="SMART" id="SM00267">
    <property type="entry name" value="GGDEF"/>
    <property type="match status" value="1"/>
</dbReference>
<dbReference type="SUPFAM" id="SSF55781">
    <property type="entry name" value="GAF domain-like"/>
    <property type="match status" value="1"/>
</dbReference>
<dbReference type="Proteomes" id="UP000460561">
    <property type="component" value="Unassembled WGS sequence"/>
</dbReference>
<dbReference type="GO" id="GO:1902201">
    <property type="term" value="P:negative regulation of bacterial-type flagellum-dependent cell motility"/>
    <property type="evidence" value="ECO:0007669"/>
    <property type="project" value="TreeGrafter"/>
</dbReference>
<dbReference type="InterPro" id="IPR043128">
    <property type="entry name" value="Rev_trsase/Diguanyl_cyclase"/>
</dbReference>
<dbReference type="SUPFAM" id="SSF55073">
    <property type="entry name" value="Nucleotide cyclase"/>
    <property type="match status" value="1"/>
</dbReference>
<dbReference type="CDD" id="cd06225">
    <property type="entry name" value="HAMP"/>
    <property type="match status" value="1"/>
</dbReference>
<proteinExistence type="predicted"/>
<dbReference type="InterPro" id="IPR050469">
    <property type="entry name" value="Diguanylate_Cyclase"/>
</dbReference>
<sequence>MKLATITNWAYGSTLALTLISGVTMLFASQAQEKERHAVAERHTLDTATAHINNDVLKLTEHARQYINTGKLNYKIAYQGNFDDLSSVEQRSRSVAQAGATPTEIALLKDAISAADTLHDEQSAAIAAFESGDETQARRLLFGPEYERELDNIANMIGRFQDRLDQRIAGEIQEATDIADIWKRISEIALAITALMFLCVLYFVFKLRVLRPVVKLSDVVNRLAAQDFAVEPPVIAQIDEIGDMAQAIRIFRENGLERQRLEAERNQDRQNRDLISRMTQRMQGCDSLNDLTKVIERFLPEIAPTRAGRLYIIDPSRNAVNEVCNWSSPQLSEPEFPPTACWALRRGILHHPSSGNIDVPCPHLAIREDPPSVPDTLCLPLLSQRETIGLLYLETHEGEVTSDIRPRSDVYLQMIAENIGLAVGNLQLREKLREMAMIDPLTSLSNRRRLNTVMDVELARAAKFEETISCLMIDIDHFKHFNDKFGHEAGDYVLKSVGKLLQHATRDPEMAFRYGGEEFLLLLPGFGTETALTRAEQIRQKVADMTLIHSGQELGSISISVGLATAPEQCGYNTVARKADDALRKAKELGRNRVEVAMQKNQRNNKKSA</sequence>
<dbReference type="Pfam" id="PF00672">
    <property type="entry name" value="HAMP"/>
    <property type="match status" value="1"/>
</dbReference>
<feature type="transmembrane region" description="Helical" evidence="3">
    <location>
        <begin position="6"/>
        <end position="28"/>
    </location>
</feature>
<dbReference type="NCBIfam" id="TIGR00254">
    <property type="entry name" value="GGDEF"/>
    <property type="match status" value="1"/>
</dbReference>
<dbReference type="GO" id="GO:0052621">
    <property type="term" value="F:diguanylate cyclase activity"/>
    <property type="evidence" value="ECO:0007669"/>
    <property type="project" value="UniProtKB-EC"/>
</dbReference>
<dbReference type="InterPro" id="IPR003018">
    <property type="entry name" value="GAF"/>
</dbReference>
<dbReference type="InterPro" id="IPR029787">
    <property type="entry name" value="Nucleotide_cyclase"/>
</dbReference>
<gene>
    <name evidence="6" type="ORF">GRI39_05310</name>
</gene>
<dbReference type="InterPro" id="IPR000160">
    <property type="entry name" value="GGDEF_dom"/>
</dbReference>
<dbReference type="RefSeq" id="WP_160738689.1">
    <property type="nucleotide sequence ID" value="NZ_WTYQ01000002.1"/>
</dbReference>
<dbReference type="OrthoDB" id="9812260at2"/>
<organism evidence="6 7">
    <name type="scientific">Altericroceibacterium indicum</name>
    <dbReference type="NCBI Taxonomy" id="374177"/>
    <lineage>
        <taxon>Bacteria</taxon>
        <taxon>Pseudomonadati</taxon>
        <taxon>Pseudomonadota</taxon>
        <taxon>Alphaproteobacteria</taxon>
        <taxon>Sphingomonadales</taxon>
        <taxon>Erythrobacteraceae</taxon>
        <taxon>Altericroceibacterium</taxon>
    </lineage>
</organism>
<evidence type="ECO:0000259" key="5">
    <source>
        <dbReference type="PROSITE" id="PS50887"/>
    </source>
</evidence>
<dbReference type="SMART" id="SM00065">
    <property type="entry name" value="GAF"/>
    <property type="match status" value="1"/>
</dbReference>
<dbReference type="EMBL" id="WTYQ01000002">
    <property type="protein sequence ID" value="MXP25459.1"/>
    <property type="molecule type" value="Genomic_DNA"/>
</dbReference>
<keyword evidence="7" id="KW-1185">Reference proteome</keyword>
<dbReference type="Pfam" id="PF00990">
    <property type="entry name" value="GGDEF"/>
    <property type="match status" value="1"/>
</dbReference>
<evidence type="ECO:0000256" key="3">
    <source>
        <dbReference type="SAM" id="Phobius"/>
    </source>
</evidence>
<dbReference type="Gene3D" id="3.30.70.270">
    <property type="match status" value="1"/>
</dbReference>
<evidence type="ECO:0000313" key="7">
    <source>
        <dbReference type="Proteomes" id="UP000460561"/>
    </source>
</evidence>
<comment type="caution">
    <text evidence="6">The sequence shown here is derived from an EMBL/GenBank/DDBJ whole genome shotgun (WGS) entry which is preliminary data.</text>
</comment>
<dbReference type="EC" id="2.7.7.65" evidence="1"/>
<accession>A0A845A810</accession>
<dbReference type="Gene3D" id="3.30.450.40">
    <property type="match status" value="1"/>
</dbReference>
<dbReference type="PANTHER" id="PTHR45138">
    <property type="entry name" value="REGULATORY COMPONENTS OF SENSORY TRANSDUCTION SYSTEM"/>
    <property type="match status" value="1"/>
</dbReference>
<dbReference type="PANTHER" id="PTHR45138:SF9">
    <property type="entry name" value="DIGUANYLATE CYCLASE DGCM-RELATED"/>
    <property type="match status" value="1"/>
</dbReference>
<feature type="domain" description="HAMP" evidence="4">
    <location>
        <begin position="207"/>
        <end position="260"/>
    </location>
</feature>
<dbReference type="GO" id="GO:0007165">
    <property type="term" value="P:signal transduction"/>
    <property type="evidence" value="ECO:0007669"/>
    <property type="project" value="InterPro"/>
</dbReference>
<dbReference type="InterPro" id="IPR029016">
    <property type="entry name" value="GAF-like_dom_sf"/>
</dbReference>
<evidence type="ECO:0000256" key="1">
    <source>
        <dbReference type="ARBA" id="ARBA00012528"/>
    </source>
</evidence>
<feature type="transmembrane region" description="Helical" evidence="3">
    <location>
        <begin position="188"/>
        <end position="205"/>
    </location>
</feature>
<feature type="domain" description="GGDEF" evidence="5">
    <location>
        <begin position="466"/>
        <end position="599"/>
    </location>
</feature>